<feature type="domain" description="Orn/Lys/Arg decarboxylases family 1 pyridoxal-P attachment site" evidence="8">
    <location>
        <begin position="573"/>
        <end position="753"/>
    </location>
</feature>
<evidence type="ECO:0000256" key="4">
    <source>
        <dbReference type="ARBA" id="ARBA00022679"/>
    </source>
</evidence>
<dbReference type="GO" id="GO:0008483">
    <property type="term" value="F:transaminase activity"/>
    <property type="evidence" value="ECO:0007669"/>
    <property type="project" value="UniProtKB-KW"/>
</dbReference>
<feature type="domain" description="Orn/Lys/Arg decarboxylases family 1 pyridoxal-P attachment site" evidence="8">
    <location>
        <begin position="298"/>
        <end position="522"/>
    </location>
</feature>
<evidence type="ECO:0000256" key="1">
    <source>
        <dbReference type="ARBA" id="ARBA00001933"/>
    </source>
</evidence>
<dbReference type="RefSeq" id="WP_200613502.1">
    <property type="nucleotide sequence ID" value="NZ_CP071518.1"/>
</dbReference>
<comment type="similarity">
    <text evidence="2">Belongs to the Orn/Lys/Arg decarboxylase class-I family.</text>
</comment>
<evidence type="ECO:0000259" key="8">
    <source>
        <dbReference type="Pfam" id="PF01276"/>
    </source>
</evidence>
<accession>A0A975ASD2</accession>
<evidence type="ECO:0008006" key="12">
    <source>
        <dbReference type="Google" id="ProtNLM"/>
    </source>
</evidence>
<protein>
    <recommendedName>
        <fullName evidence="12">Decarboxylase</fullName>
    </recommendedName>
</protein>
<gene>
    <name evidence="10" type="ORF">I8J32_015995</name>
</gene>
<keyword evidence="11" id="KW-1185">Reference proteome</keyword>
<evidence type="ECO:0000259" key="9">
    <source>
        <dbReference type="Pfam" id="PF03711"/>
    </source>
</evidence>
<evidence type="ECO:0000256" key="5">
    <source>
        <dbReference type="ARBA" id="ARBA00022793"/>
    </source>
</evidence>
<evidence type="ECO:0000313" key="11">
    <source>
        <dbReference type="Proteomes" id="UP000639274"/>
    </source>
</evidence>
<dbReference type="EMBL" id="CP071518">
    <property type="protein sequence ID" value="QSX78173.1"/>
    <property type="molecule type" value="Genomic_DNA"/>
</dbReference>
<dbReference type="Proteomes" id="UP000639274">
    <property type="component" value="Chromosome"/>
</dbReference>
<dbReference type="Pfam" id="PF03711">
    <property type="entry name" value="OKR_DC_1_C"/>
    <property type="match status" value="1"/>
</dbReference>
<dbReference type="KEGG" id="lsf:I8J32_015995"/>
<proteinExistence type="inferred from homology"/>
<keyword evidence="5" id="KW-0210">Decarboxylase</keyword>
<keyword evidence="6" id="KW-0663">Pyridoxal phosphate</keyword>
<dbReference type="InterPro" id="IPR000310">
    <property type="entry name" value="Orn/Lys/Arg_deCO2ase_major_dom"/>
</dbReference>
<reference evidence="10 11" key="1">
    <citation type="submission" date="2021-03" db="EMBL/GenBank/DDBJ databases">
        <title>Lysobacter sp. nov. isolated from soil of gangwondo yeongwol, south Korea.</title>
        <authorList>
            <person name="Kim K.R."/>
            <person name="Kim K.H."/>
            <person name="Jeon C.O."/>
        </authorList>
    </citation>
    <scope>NUCLEOTIDE SEQUENCE [LARGE SCALE GENOMIC DNA]</scope>
    <source>
        <strain evidence="10 11">R19</strain>
    </source>
</reference>
<dbReference type="InterPro" id="IPR015424">
    <property type="entry name" value="PyrdxlP-dep_Trfase"/>
</dbReference>
<evidence type="ECO:0000256" key="3">
    <source>
        <dbReference type="ARBA" id="ARBA00022576"/>
    </source>
</evidence>
<keyword evidence="7" id="KW-0456">Lyase</keyword>
<dbReference type="Gene3D" id="3.40.640.10">
    <property type="entry name" value="Type I PLP-dependent aspartate aminotransferase-like (Major domain)"/>
    <property type="match status" value="1"/>
</dbReference>
<dbReference type="PANTHER" id="PTHR42832:SF4">
    <property type="entry name" value="BLR3474 PROTEIN"/>
    <property type="match status" value="1"/>
</dbReference>
<keyword evidence="3" id="KW-0032">Aminotransferase</keyword>
<dbReference type="AlphaFoldDB" id="A0A975ASD2"/>
<dbReference type="InterPro" id="IPR015421">
    <property type="entry name" value="PyrdxlP-dep_Trfase_major"/>
</dbReference>
<dbReference type="Gene3D" id="3.90.105.10">
    <property type="entry name" value="Molybdopterin biosynthesis moea protein, domain 2"/>
    <property type="match status" value="1"/>
</dbReference>
<dbReference type="PANTHER" id="PTHR42832">
    <property type="entry name" value="AMINO ACID AMINOTRANSFERASE"/>
    <property type="match status" value="1"/>
</dbReference>
<dbReference type="GO" id="GO:0016831">
    <property type="term" value="F:carboxy-lyase activity"/>
    <property type="evidence" value="ECO:0007669"/>
    <property type="project" value="UniProtKB-KW"/>
</dbReference>
<evidence type="ECO:0000313" key="10">
    <source>
        <dbReference type="EMBL" id="QSX78173.1"/>
    </source>
</evidence>
<comment type="cofactor">
    <cofactor evidence="1">
        <name>pyridoxal 5'-phosphate</name>
        <dbReference type="ChEBI" id="CHEBI:597326"/>
    </cofactor>
</comment>
<evidence type="ECO:0000256" key="2">
    <source>
        <dbReference type="ARBA" id="ARBA00010671"/>
    </source>
</evidence>
<sequence>MNDVAESKGMELTSVFAAASARADQWRHLNALARAWAGAGGQGARATKLRDQCGRLMQSINRFEYCWAYPGARLLEAIRAAHAGGDAAAFARLVQKVSGAMLSGDYRQHESAWQAGAESEVSLLDALPPDADGGAQARPYFEVLVVTPTDPASWQRSSDDMRRMRRSDDQFLYAPVHVGSFEDAALAAMLNSSLQAVVIVDGFGYDSAHAIPDMKAFLARYFDVDRDDIEPGRLATKLAHAIKLARPELDLYLLSDRSPEKLAGSEEAAPIRRLFHHVEEPMELHLALLEGIRDRYETPYFDNLKKYALRPIGTFHALPIARGKSVFSSNWIRDMGQFYGSNILFAESSATTGGLDSLLEPTGNIKRAQEATARAFGAKRAYFGTNGTSTSNKIVVQAICKPGDIVVVDRNCHKSHHYGFVLSGAQPYYVEAFPLTQYSMYGAVPLRTIKHALLQCKAEGKLDRVKVIDMTNCTFDGHMYNPRRVMEECLGIKPDLVFLWDEAWFGFARFNPLHRRRTAMGAAAALTARYRSKAYRDEYAKWKEANAGGELDPKDASLLDKRLMPDPDKVRIRVYQTNSTHKSMSAFRQGSMMLIWDEDFHHVEGTFQEAFLAHTSTSPNLQLIASLDLARRQMELEGYAMTMQMTDLAIRIRQAINTHPLISKYFRVATPEEMIPAEFRESGIKDYGEPNATWDQIIDAWDRDEFALDPTRLTLICGAAGFDGTQLKGMLAERFDIQINKTSRNSVLVQTNINNTHSDAALLIKALADLSSEIDSRLSQHDSAAQAVFDARVKSLMVDVPDLPNFSRFNDAFREDPRSGSNEGHMRPAFFMAYDEANCEFIKLASNDIDKRLADGPDMVSANFVIPYPPGFPIMVPGQVITADTITYMRKLDVKEIHGYQAAQGLKLLKPSTLTTSKASSTH</sequence>
<name>A0A975ASD2_9GAMM</name>
<dbReference type="Pfam" id="PF01276">
    <property type="entry name" value="OKR_DC_1"/>
    <property type="match status" value="2"/>
</dbReference>
<dbReference type="InterPro" id="IPR008286">
    <property type="entry name" value="Prn/Lys/Arg_de-COase_C"/>
</dbReference>
<dbReference type="SUPFAM" id="SSF53383">
    <property type="entry name" value="PLP-dependent transferases"/>
    <property type="match status" value="1"/>
</dbReference>
<evidence type="ECO:0000256" key="7">
    <source>
        <dbReference type="ARBA" id="ARBA00023239"/>
    </source>
</evidence>
<dbReference type="InterPro" id="IPR050881">
    <property type="entry name" value="LL-DAP_aminotransferase"/>
</dbReference>
<keyword evidence="4" id="KW-0808">Transferase</keyword>
<evidence type="ECO:0000256" key="6">
    <source>
        <dbReference type="ARBA" id="ARBA00022898"/>
    </source>
</evidence>
<feature type="domain" description="Orn/Lys/Arg decarboxylase C-terminal" evidence="9">
    <location>
        <begin position="829"/>
        <end position="892"/>
    </location>
</feature>
<organism evidence="10 11">
    <name type="scientific">Agrilutibacter solisilvae</name>
    <dbReference type="NCBI Taxonomy" id="2763317"/>
    <lineage>
        <taxon>Bacteria</taxon>
        <taxon>Pseudomonadati</taxon>
        <taxon>Pseudomonadota</taxon>
        <taxon>Gammaproteobacteria</taxon>
        <taxon>Lysobacterales</taxon>
        <taxon>Lysobacteraceae</taxon>
        <taxon>Agrilutibacter</taxon>
    </lineage>
</organism>